<organism evidence="1 2">
    <name type="scientific">Streptacidiphilus cavernicola</name>
    <dbReference type="NCBI Taxonomy" id="3342716"/>
    <lineage>
        <taxon>Bacteria</taxon>
        <taxon>Bacillati</taxon>
        <taxon>Actinomycetota</taxon>
        <taxon>Actinomycetes</taxon>
        <taxon>Kitasatosporales</taxon>
        <taxon>Streptomycetaceae</taxon>
        <taxon>Streptacidiphilus</taxon>
    </lineage>
</organism>
<dbReference type="InterPro" id="IPR050490">
    <property type="entry name" value="Bact_solute-bd_prot1"/>
</dbReference>
<keyword evidence="2" id="KW-1185">Reference proteome</keyword>
<name>A0ABV6UVM0_9ACTN</name>
<dbReference type="Pfam" id="PF13416">
    <property type="entry name" value="SBP_bac_8"/>
    <property type="match status" value="1"/>
</dbReference>
<sequence length="446" mass="45952">MAAGLLFGTAACGSGSAGSSSGAGSTIQMWTFKQTHVKALEAAAAAFKQQTGITVQITAYTPDDTYSSKIQSAAATRSVADVLEVHAGGEDFVFGGAGVLADLAPSVDAGWKDTFLKGTADTGLVTDSVYASSQQPKSTWQGVQKGQLFSVPFTAGTFGIVFANKKMLTAAGLNPAKPPTTWQQLITWLKATNHAAPQTGGITMGLKDPSTAFDWLLQPMAYADLGKAKYQALFGKDPAASWSSPAGKQVLTQYDQLTPYWTAGSQTLGIDDADRAFAQGKSAFDVGGTFTLSSIQQDGMDPANVVAFGLPPVQGGAVSDLKLAPVALTGLAISAQSKHQDADLKWLQFLTSRQQAGDFAKAALDLPGTDLGAGAAAAVGPHLASLESVFGAAGPDTYNPLDTTFMGPTYDPAQTGNVLVQMSPLKGQTPASAAARLGVLIASTWK</sequence>
<proteinExistence type="predicted"/>
<evidence type="ECO:0000313" key="2">
    <source>
        <dbReference type="Proteomes" id="UP001592528"/>
    </source>
</evidence>
<dbReference type="RefSeq" id="WP_051726253.1">
    <property type="nucleotide sequence ID" value="NZ_JBHEZZ010000021.1"/>
</dbReference>
<dbReference type="Proteomes" id="UP001592528">
    <property type="component" value="Unassembled WGS sequence"/>
</dbReference>
<dbReference type="EMBL" id="JBHEZZ010000021">
    <property type="protein sequence ID" value="MFC1405496.1"/>
    <property type="molecule type" value="Genomic_DNA"/>
</dbReference>
<gene>
    <name evidence="1" type="ORF">ACEZDJ_29840</name>
</gene>
<dbReference type="PANTHER" id="PTHR43649:SF12">
    <property type="entry name" value="DIACETYLCHITOBIOSE BINDING PROTEIN DASA"/>
    <property type="match status" value="1"/>
</dbReference>
<protein>
    <submittedName>
        <fullName evidence="1">ABC transporter substrate-binding protein</fullName>
    </submittedName>
</protein>
<comment type="caution">
    <text evidence="1">The sequence shown here is derived from an EMBL/GenBank/DDBJ whole genome shotgun (WGS) entry which is preliminary data.</text>
</comment>
<dbReference type="Gene3D" id="3.40.190.10">
    <property type="entry name" value="Periplasmic binding protein-like II"/>
    <property type="match status" value="1"/>
</dbReference>
<reference evidence="1 2" key="1">
    <citation type="submission" date="2024-09" db="EMBL/GenBank/DDBJ databases">
        <authorList>
            <person name="Lee S.D."/>
        </authorList>
    </citation>
    <scope>NUCLEOTIDE SEQUENCE [LARGE SCALE GENOMIC DNA]</scope>
    <source>
        <strain evidence="1 2">N1-5</strain>
    </source>
</reference>
<dbReference type="InterPro" id="IPR006059">
    <property type="entry name" value="SBP"/>
</dbReference>
<dbReference type="PANTHER" id="PTHR43649">
    <property type="entry name" value="ARABINOSE-BINDING PROTEIN-RELATED"/>
    <property type="match status" value="1"/>
</dbReference>
<evidence type="ECO:0000313" key="1">
    <source>
        <dbReference type="EMBL" id="MFC1405496.1"/>
    </source>
</evidence>
<dbReference type="SUPFAM" id="SSF53850">
    <property type="entry name" value="Periplasmic binding protein-like II"/>
    <property type="match status" value="1"/>
</dbReference>
<accession>A0ABV6UVM0</accession>